<dbReference type="Gene3D" id="1.10.443.10">
    <property type="entry name" value="Intergrase catalytic core"/>
    <property type="match status" value="1"/>
</dbReference>
<feature type="non-terminal residue" evidence="2">
    <location>
        <position position="82"/>
    </location>
</feature>
<name>A0ABT4TN57_9ACTN</name>
<gene>
    <name evidence="2" type="ORF">O4U47_16465</name>
</gene>
<dbReference type="RefSeq" id="WP_270678755.1">
    <property type="nucleotide sequence ID" value="NZ_JAQFWP010000029.1"/>
</dbReference>
<organism evidence="2 3">
    <name type="scientific">Nocardiopsis suaedae</name>
    <dbReference type="NCBI Taxonomy" id="3018444"/>
    <lineage>
        <taxon>Bacteria</taxon>
        <taxon>Bacillati</taxon>
        <taxon>Actinomycetota</taxon>
        <taxon>Actinomycetes</taxon>
        <taxon>Streptosporangiales</taxon>
        <taxon>Nocardiopsidaceae</taxon>
        <taxon>Nocardiopsis</taxon>
    </lineage>
</organism>
<keyword evidence="3" id="KW-1185">Reference proteome</keyword>
<evidence type="ECO:0000256" key="1">
    <source>
        <dbReference type="ARBA" id="ARBA00023172"/>
    </source>
</evidence>
<protein>
    <recommendedName>
        <fullName evidence="4">Tyr recombinase domain-containing protein</fullName>
    </recommendedName>
</protein>
<dbReference type="Proteomes" id="UP001165685">
    <property type="component" value="Unassembled WGS sequence"/>
</dbReference>
<proteinExistence type="predicted"/>
<sequence>MWLRGPVLPGFTFNEGRHTHRTWLSEDGVPEVARAARLGHRMPGMGEVYEHVTPPMEKKVRDVLEERWRQSLQALRPGECER</sequence>
<dbReference type="EMBL" id="JAQFWP010000029">
    <property type="protein sequence ID" value="MDA2806109.1"/>
    <property type="molecule type" value="Genomic_DNA"/>
</dbReference>
<evidence type="ECO:0008006" key="4">
    <source>
        <dbReference type="Google" id="ProtNLM"/>
    </source>
</evidence>
<keyword evidence="1" id="KW-0233">DNA recombination</keyword>
<dbReference type="InterPro" id="IPR011010">
    <property type="entry name" value="DNA_brk_join_enz"/>
</dbReference>
<comment type="caution">
    <text evidence="2">The sequence shown here is derived from an EMBL/GenBank/DDBJ whole genome shotgun (WGS) entry which is preliminary data.</text>
</comment>
<evidence type="ECO:0000313" key="3">
    <source>
        <dbReference type="Proteomes" id="UP001165685"/>
    </source>
</evidence>
<evidence type="ECO:0000313" key="2">
    <source>
        <dbReference type="EMBL" id="MDA2806109.1"/>
    </source>
</evidence>
<dbReference type="SUPFAM" id="SSF56349">
    <property type="entry name" value="DNA breaking-rejoining enzymes"/>
    <property type="match status" value="1"/>
</dbReference>
<accession>A0ABT4TN57</accession>
<dbReference type="InterPro" id="IPR013762">
    <property type="entry name" value="Integrase-like_cat_sf"/>
</dbReference>
<reference evidence="2" key="1">
    <citation type="submission" date="2023-01" db="EMBL/GenBank/DDBJ databases">
        <title>Draft genome sequence of Nocardiopsis sp. LSu2-4 isolated from halophytes.</title>
        <authorList>
            <person name="Duangmal K."/>
            <person name="Chantavorakit T."/>
        </authorList>
    </citation>
    <scope>NUCLEOTIDE SEQUENCE</scope>
    <source>
        <strain evidence="2">LSu2-4</strain>
    </source>
</reference>